<keyword evidence="6" id="KW-0472">Membrane</keyword>
<dbReference type="PANTHER" id="PTHR35008:SF9">
    <property type="entry name" value="CYTOCHROME C DOMAIN-CONTAINING PROTEIN"/>
    <property type="match status" value="1"/>
</dbReference>
<evidence type="ECO:0000256" key="5">
    <source>
        <dbReference type="SAM" id="MobiDB-lite"/>
    </source>
</evidence>
<gene>
    <name evidence="8" type="ORF">RT717_07635</name>
</gene>
<dbReference type="InterPro" id="IPR009056">
    <property type="entry name" value="Cyt_c-like_dom"/>
</dbReference>
<evidence type="ECO:0000259" key="7">
    <source>
        <dbReference type="PROSITE" id="PS51007"/>
    </source>
</evidence>
<protein>
    <submittedName>
        <fullName evidence="8">C-type cytochrome</fullName>
    </submittedName>
</protein>
<evidence type="ECO:0000256" key="2">
    <source>
        <dbReference type="ARBA" id="ARBA00022723"/>
    </source>
</evidence>
<feature type="domain" description="Cytochrome c" evidence="7">
    <location>
        <begin position="209"/>
        <end position="299"/>
    </location>
</feature>
<keyword evidence="1 4" id="KW-0349">Heme</keyword>
<organism evidence="8 9">
    <name type="scientific">Imperialibacter roseus</name>
    <dbReference type="NCBI Taxonomy" id="1324217"/>
    <lineage>
        <taxon>Bacteria</taxon>
        <taxon>Pseudomonadati</taxon>
        <taxon>Bacteroidota</taxon>
        <taxon>Cytophagia</taxon>
        <taxon>Cytophagales</taxon>
        <taxon>Flammeovirgaceae</taxon>
        <taxon>Imperialibacter</taxon>
    </lineage>
</organism>
<evidence type="ECO:0000256" key="4">
    <source>
        <dbReference type="PROSITE-ProRule" id="PRU00433"/>
    </source>
</evidence>
<evidence type="ECO:0000256" key="6">
    <source>
        <dbReference type="SAM" id="Phobius"/>
    </source>
</evidence>
<dbReference type="SUPFAM" id="SSF46626">
    <property type="entry name" value="Cytochrome c"/>
    <property type="match status" value="2"/>
</dbReference>
<accession>A0ABZ0IWL1</accession>
<dbReference type="PROSITE" id="PS51007">
    <property type="entry name" value="CYTC"/>
    <property type="match status" value="1"/>
</dbReference>
<evidence type="ECO:0000313" key="9">
    <source>
        <dbReference type="Proteomes" id="UP001302349"/>
    </source>
</evidence>
<evidence type="ECO:0000256" key="1">
    <source>
        <dbReference type="ARBA" id="ARBA00022617"/>
    </source>
</evidence>
<keyword evidence="2 4" id="KW-0479">Metal-binding</keyword>
<evidence type="ECO:0000313" key="8">
    <source>
        <dbReference type="EMBL" id="WOK08504.1"/>
    </source>
</evidence>
<evidence type="ECO:0000256" key="3">
    <source>
        <dbReference type="ARBA" id="ARBA00023004"/>
    </source>
</evidence>
<dbReference type="PANTHER" id="PTHR35008">
    <property type="entry name" value="BLL4482 PROTEIN-RELATED"/>
    <property type="match status" value="1"/>
</dbReference>
<name>A0ABZ0IWL1_9BACT</name>
<feature type="transmembrane region" description="Helical" evidence="6">
    <location>
        <begin position="12"/>
        <end position="38"/>
    </location>
</feature>
<dbReference type="Pfam" id="PF21342">
    <property type="entry name" value="SoxA-TsdA_cyt-c"/>
    <property type="match status" value="1"/>
</dbReference>
<keyword evidence="3 4" id="KW-0408">Iron</keyword>
<keyword evidence="6" id="KW-1133">Transmembrane helix</keyword>
<dbReference type="Gene3D" id="1.10.760.10">
    <property type="entry name" value="Cytochrome c-like domain"/>
    <property type="match status" value="2"/>
</dbReference>
<dbReference type="InterPro" id="IPR036909">
    <property type="entry name" value="Cyt_c-like_dom_sf"/>
</dbReference>
<dbReference type="InterPro" id="IPR051459">
    <property type="entry name" value="Cytochrome_c-type_DH"/>
</dbReference>
<feature type="region of interest" description="Disordered" evidence="5">
    <location>
        <begin position="305"/>
        <end position="352"/>
    </location>
</feature>
<dbReference type="Proteomes" id="UP001302349">
    <property type="component" value="Chromosome"/>
</dbReference>
<reference evidence="8 9" key="1">
    <citation type="journal article" date="2023" name="Microbiol. Resour. Announc.">
        <title>Complete Genome Sequence of Imperialibacter roseus strain P4T.</title>
        <authorList>
            <person name="Tizabi D.R."/>
            <person name="Bachvaroff T."/>
            <person name="Hill R.T."/>
        </authorList>
    </citation>
    <scope>NUCLEOTIDE SEQUENCE [LARGE SCALE GENOMIC DNA]</scope>
    <source>
        <strain evidence="8 9">P4T</strain>
    </source>
</reference>
<keyword evidence="6" id="KW-0812">Transmembrane</keyword>
<feature type="compositionally biased region" description="Basic and acidic residues" evidence="5">
    <location>
        <begin position="305"/>
        <end position="318"/>
    </location>
</feature>
<sequence>MNQPSFNPKQIISLLNLLIVAVLLLLMASGGLIASLMIKPAKLPAVAATPSTAKKTIQPASAKSSTLWEAPLESSLPAGSKGEMIRYGKELIAHTSLYLGPKGKVAQISNGLNCQNCHLQAGTKPFGNNYGGVASTYPQVRARSGRETSIAGRVNGCFERSLNGRPLKEDSKEMQAIVAYIKWLGQDVEKGKKPEGAGLVTLAYLDEPANPAAGKLLYEQKCVVCHMENGAGLANGDGTEYVYPPLWGAHSYNQGAGLYRLSKFAGYIKANMPFGATYDSPQLSDEEAWHIAAYVNSLPRPSKDLSKDWPDISKKPIDHPFGPYTDGFEEEQHKYGPFKPIEEKRRGQAVSN</sequence>
<dbReference type="RefSeq" id="WP_317491142.1">
    <property type="nucleotide sequence ID" value="NZ_CP136051.1"/>
</dbReference>
<dbReference type="Pfam" id="PF00034">
    <property type="entry name" value="Cytochrom_C"/>
    <property type="match status" value="1"/>
</dbReference>
<feature type="compositionally biased region" description="Basic and acidic residues" evidence="5">
    <location>
        <begin position="330"/>
        <end position="346"/>
    </location>
</feature>
<dbReference type="EMBL" id="CP136051">
    <property type="protein sequence ID" value="WOK08504.1"/>
    <property type="molecule type" value="Genomic_DNA"/>
</dbReference>
<proteinExistence type="predicted"/>
<keyword evidence="9" id="KW-1185">Reference proteome</keyword>